<dbReference type="Gene3D" id="3.30.70.330">
    <property type="match status" value="2"/>
</dbReference>
<evidence type="ECO:0000259" key="3">
    <source>
        <dbReference type="PROSITE" id="PS51154"/>
    </source>
</evidence>
<gene>
    <name evidence="4" type="ORF">MEDL_27239</name>
</gene>
<dbReference type="OrthoDB" id="6133115at2759"/>
<keyword evidence="5" id="KW-1185">Reference proteome</keyword>
<evidence type="ECO:0000313" key="4">
    <source>
        <dbReference type="EMBL" id="CAG2213345.1"/>
    </source>
</evidence>
<evidence type="ECO:0008006" key="6">
    <source>
        <dbReference type="Google" id="ProtNLM"/>
    </source>
</evidence>
<dbReference type="SUPFAM" id="SSF54928">
    <property type="entry name" value="RNA-binding domain, RBD"/>
    <property type="match status" value="1"/>
</dbReference>
<dbReference type="PROSITE" id="PS50102">
    <property type="entry name" value="RRM"/>
    <property type="match status" value="1"/>
</dbReference>
<evidence type="ECO:0000256" key="1">
    <source>
        <dbReference type="PROSITE-ProRule" id="PRU00176"/>
    </source>
</evidence>
<dbReference type="SMART" id="SM00360">
    <property type="entry name" value="RRM"/>
    <property type="match status" value="3"/>
</dbReference>
<dbReference type="GO" id="GO:0003723">
    <property type="term" value="F:RNA binding"/>
    <property type="evidence" value="ECO:0007669"/>
    <property type="project" value="UniProtKB-UniRule"/>
</dbReference>
<dbReference type="InterPro" id="IPR002589">
    <property type="entry name" value="Macro_dom"/>
</dbReference>
<dbReference type="InterPro" id="IPR000504">
    <property type="entry name" value="RRM_dom"/>
</dbReference>
<dbReference type="Proteomes" id="UP000683360">
    <property type="component" value="Unassembled WGS sequence"/>
</dbReference>
<name>A0A8S3S4I8_MYTED</name>
<keyword evidence="1" id="KW-0694">RNA-binding</keyword>
<comment type="caution">
    <text evidence="4">The sequence shown here is derived from an EMBL/GenBank/DDBJ whole genome shotgun (WGS) entry which is preliminary data.</text>
</comment>
<feature type="domain" description="Macro" evidence="3">
    <location>
        <begin position="843"/>
        <end position="896"/>
    </location>
</feature>
<dbReference type="AlphaFoldDB" id="A0A8S3S4I8"/>
<feature type="domain" description="RRM" evidence="2">
    <location>
        <begin position="81"/>
        <end position="157"/>
    </location>
</feature>
<accession>A0A8S3S4I8</accession>
<dbReference type="InterPro" id="IPR043472">
    <property type="entry name" value="Macro_dom-like"/>
</dbReference>
<sequence length="896" mass="102235">MIVTCLRRRLRDGENEQLDTFISNIDRLKVNEILAQLTEMVENTSENSIINKVVEDVCHLLTNATKSKFGTFTKRHIIMSSTLRISNISPDTTLDDLRFFFENTWKSGGGTVCDIEINHREHTALVMFEEQDVVERILQREQITFQGQPLEVEAFDTVKAGSPITGDCSFKPGDFCIHVTGYNPSNVTDETLLNYFESRKGANSDVVKALQTDEGKACILQFETEEAKSNKQTTDVEYGCRKDKAIITFDQDIDIEKLRKSCLQVTLDGRYLKIKNVSETNCVIVTGYSKNTSLETIETYFENKRTLWGENVRKVSMNDTEGYCLVYLEDPASVAIVNQRTHALQTNELTVKPFYECLGIDTPTKRDQPETHFFLQVKGINSLILDYLTYAQNQKQLDTLLLPLNVCVDWHNFSERGFQIEKVHSTANQQVNFHQNEELIKQIESIVLEYLQSIKVCQHEVPKQIWHDTYEHLQAMKTEDTIIKMDEEKLIVSAIGRNAQHLTAQITDTLKSNYTKKDQIKLELHEIILLSYIKDQLFDESDGIHVTFDHQNCLAVFEGREENIKIAMVKILQSTRQIVRKDVVIASDGHLRFLKIPEVEEFLNQIFLQEKIMATWSVFEETMLKIYASSENDLEKAELLFQKSILDEKITLEKNQLYCIQTGQWDDLVNSNEKTQGDQVVRVERQDSFIQVFATSTFDISPLLECICHFVTQNSIQIQTIPLPEPACKLLRDAYKEEISSVQNDRQKDHIIKSINVYESEVEVTGNESGLNKASREIRSLVSSIHEREFQLNKKGIAQHIQSPEGKTKISHIERSKGVAFEVNEDKSVDFGSDIPHFADAPTEISRFHLKSGQTIITVKGDITDLDVEVIVTSANATLKGEGGLAQIIDKKGSII</sequence>
<proteinExistence type="predicted"/>
<reference evidence="4" key="1">
    <citation type="submission" date="2021-03" db="EMBL/GenBank/DDBJ databases">
        <authorList>
            <person name="Bekaert M."/>
        </authorList>
    </citation>
    <scope>NUCLEOTIDE SEQUENCE</scope>
</reference>
<dbReference type="PROSITE" id="PS51154">
    <property type="entry name" value="MACRO"/>
    <property type="match status" value="1"/>
</dbReference>
<dbReference type="EMBL" id="CAJPWZ010001349">
    <property type="protein sequence ID" value="CAG2213345.1"/>
    <property type="molecule type" value="Genomic_DNA"/>
</dbReference>
<evidence type="ECO:0000313" key="5">
    <source>
        <dbReference type="Proteomes" id="UP000683360"/>
    </source>
</evidence>
<dbReference type="Pfam" id="PF23085">
    <property type="entry name" value="RRM_PARP14_3"/>
    <property type="match status" value="2"/>
</dbReference>
<dbReference type="SUPFAM" id="SSF52949">
    <property type="entry name" value="Macro domain-like"/>
    <property type="match status" value="1"/>
</dbReference>
<organism evidence="4 5">
    <name type="scientific">Mytilus edulis</name>
    <name type="common">Blue mussel</name>
    <dbReference type="NCBI Taxonomy" id="6550"/>
    <lineage>
        <taxon>Eukaryota</taxon>
        <taxon>Metazoa</taxon>
        <taxon>Spiralia</taxon>
        <taxon>Lophotrochozoa</taxon>
        <taxon>Mollusca</taxon>
        <taxon>Bivalvia</taxon>
        <taxon>Autobranchia</taxon>
        <taxon>Pteriomorphia</taxon>
        <taxon>Mytilida</taxon>
        <taxon>Mytiloidea</taxon>
        <taxon>Mytilidae</taxon>
        <taxon>Mytilinae</taxon>
        <taxon>Mytilus</taxon>
    </lineage>
</organism>
<dbReference type="InterPro" id="IPR012677">
    <property type="entry name" value="Nucleotide-bd_a/b_plait_sf"/>
</dbReference>
<protein>
    <recommendedName>
        <fullName evidence="6">RRM domain-containing protein</fullName>
    </recommendedName>
</protein>
<dbReference type="InterPro" id="IPR035979">
    <property type="entry name" value="RBD_domain_sf"/>
</dbReference>
<dbReference type="Gene3D" id="3.40.220.10">
    <property type="entry name" value="Leucine Aminopeptidase, subunit E, domain 1"/>
    <property type="match status" value="1"/>
</dbReference>
<evidence type="ECO:0000259" key="2">
    <source>
        <dbReference type="PROSITE" id="PS50102"/>
    </source>
</evidence>